<dbReference type="AlphaFoldDB" id="A0A314ZAX9"/>
<name>A0A314ZAX9_PRUYE</name>
<keyword evidence="2" id="KW-1185">Reference proteome</keyword>
<gene>
    <name evidence="1" type="ORF">Pyn_09776</name>
</gene>
<sequence>MILEGHLQQIPPQEEHQLLHQVADVKLYDHQVWAHQKKIQTNGISSAAVLLALQCIICFNFHSSLSSSSMNVYLARLMGLYTKPKSLCSSPGPVFQGFLHREENCFVYVLQKLIACASAATE</sequence>
<proteinExistence type="predicted"/>
<protein>
    <submittedName>
        <fullName evidence="1">Uncharacterized protein</fullName>
    </submittedName>
</protein>
<organism evidence="1 2">
    <name type="scientific">Prunus yedoensis var. nudiflora</name>
    <dbReference type="NCBI Taxonomy" id="2094558"/>
    <lineage>
        <taxon>Eukaryota</taxon>
        <taxon>Viridiplantae</taxon>
        <taxon>Streptophyta</taxon>
        <taxon>Embryophyta</taxon>
        <taxon>Tracheophyta</taxon>
        <taxon>Spermatophyta</taxon>
        <taxon>Magnoliopsida</taxon>
        <taxon>eudicotyledons</taxon>
        <taxon>Gunneridae</taxon>
        <taxon>Pentapetalae</taxon>
        <taxon>rosids</taxon>
        <taxon>fabids</taxon>
        <taxon>Rosales</taxon>
        <taxon>Rosaceae</taxon>
        <taxon>Amygdaloideae</taxon>
        <taxon>Amygdaleae</taxon>
        <taxon>Prunus</taxon>
    </lineage>
</organism>
<dbReference type="EMBL" id="PJQY01001854">
    <property type="protein sequence ID" value="PQP98965.1"/>
    <property type="molecule type" value="Genomic_DNA"/>
</dbReference>
<reference evidence="1 2" key="1">
    <citation type="submission" date="2018-02" db="EMBL/GenBank/DDBJ databases">
        <title>Draft genome of wild Prunus yedoensis var. nudiflora.</title>
        <authorList>
            <person name="Baek S."/>
            <person name="Kim J.-H."/>
            <person name="Choi K."/>
            <person name="Kim G.-B."/>
            <person name="Cho A."/>
            <person name="Jang H."/>
            <person name="Shin C.-H."/>
            <person name="Yu H.-J."/>
            <person name="Mun J.-H."/>
        </authorList>
    </citation>
    <scope>NUCLEOTIDE SEQUENCE [LARGE SCALE GENOMIC DNA]</scope>
    <source>
        <strain evidence="2">cv. Jeju island</strain>
        <tissue evidence="1">Leaf</tissue>
    </source>
</reference>
<evidence type="ECO:0000313" key="2">
    <source>
        <dbReference type="Proteomes" id="UP000250321"/>
    </source>
</evidence>
<comment type="caution">
    <text evidence="1">The sequence shown here is derived from an EMBL/GenBank/DDBJ whole genome shotgun (WGS) entry which is preliminary data.</text>
</comment>
<accession>A0A314ZAX9</accession>
<evidence type="ECO:0000313" key="1">
    <source>
        <dbReference type="EMBL" id="PQP98965.1"/>
    </source>
</evidence>
<dbReference type="Proteomes" id="UP000250321">
    <property type="component" value="Unassembled WGS sequence"/>
</dbReference>